<dbReference type="EMBL" id="JBHTGP010000015">
    <property type="protein sequence ID" value="MFD0688887.1"/>
    <property type="molecule type" value="Genomic_DNA"/>
</dbReference>
<organism evidence="4 5">
    <name type="scientific">Actinomadura fibrosa</name>
    <dbReference type="NCBI Taxonomy" id="111802"/>
    <lineage>
        <taxon>Bacteria</taxon>
        <taxon>Bacillati</taxon>
        <taxon>Actinomycetota</taxon>
        <taxon>Actinomycetes</taxon>
        <taxon>Streptosporangiales</taxon>
        <taxon>Thermomonosporaceae</taxon>
        <taxon>Actinomadura</taxon>
    </lineage>
</organism>
<evidence type="ECO:0000313" key="4">
    <source>
        <dbReference type="EMBL" id="MFD0688887.1"/>
    </source>
</evidence>
<keyword evidence="2" id="KW-0804">Transcription</keyword>
<dbReference type="SUPFAM" id="SSF46689">
    <property type="entry name" value="Homeodomain-like"/>
    <property type="match status" value="2"/>
</dbReference>
<proteinExistence type="predicted"/>
<dbReference type="PANTHER" id="PTHR43130:SF3">
    <property type="entry name" value="HTH-TYPE TRANSCRIPTIONAL REGULATOR RV1931C"/>
    <property type="match status" value="1"/>
</dbReference>
<dbReference type="Pfam" id="PF01965">
    <property type="entry name" value="DJ-1_PfpI"/>
    <property type="match status" value="1"/>
</dbReference>
<dbReference type="Pfam" id="PF12833">
    <property type="entry name" value="HTH_18"/>
    <property type="match status" value="1"/>
</dbReference>
<dbReference type="SUPFAM" id="SSF52317">
    <property type="entry name" value="Class I glutamine amidotransferase-like"/>
    <property type="match status" value="1"/>
</dbReference>
<dbReference type="RefSeq" id="WP_378324363.1">
    <property type="nucleotide sequence ID" value="NZ_JBHTGP010000015.1"/>
</dbReference>
<dbReference type="SMART" id="SM00342">
    <property type="entry name" value="HTH_ARAC"/>
    <property type="match status" value="1"/>
</dbReference>
<accession>A0ABW2XST9</accession>
<dbReference type="Gene3D" id="1.10.10.60">
    <property type="entry name" value="Homeodomain-like"/>
    <property type="match status" value="1"/>
</dbReference>
<evidence type="ECO:0000256" key="1">
    <source>
        <dbReference type="ARBA" id="ARBA00023015"/>
    </source>
</evidence>
<dbReference type="InterPro" id="IPR002818">
    <property type="entry name" value="DJ-1/PfpI"/>
</dbReference>
<reference evidence="5" key="1">
    <citation type="journal article" date="2019" name="Int. J. Syst. Evol. Microbiol.">
        <title>The Global Catalogue of Microorganisms (GCM) 10K type strain sequencing project: providing services to taxonomists for standard genome sequencing and annotation.</title>
        <authorList>
            <consortium name="The Broad Institute Genomics Platform"/>
            <consortium name="The Broad Institute Genome Sequencing Center for Infectious Disease"/>
            <person name="Wu L."/>
            <person name="Ma J."/>
        </authorList>
    </citation>
    <scope>NUCLEOTIDE SEQUENCE [LARGE SCALE GENOMIC DNA]</scope>
    <source>
        <strain evidence="5">JCM 9371</strain>
    </source>
</reference>
<protein>
    <submittedName>
        <fullName evidence="4">GlxA family transcriptional regulator</fullName>
    </submittedName>
</protein>
<dbReference type="InterPro" id="IPR009057">
    <property type="entry name" value="Homeodomain-like_sf"/>
</dbReference>
<evidence type="ECO:0000259" key="3">
    <source>
        <dbReference type="PROSITE" id="PS01124"/>
    </source>
</evidence>
<dbReference type="InterPro" id="IPR052158">
    <property type="entry name" value="INH-QAR"/>
</dbReference>
<dbReference type="Gene3D" id="3.40.50.880">
    <property type="match status" value="1"/>
</dbReference>
<feature type="domain" description="HTH araC/xylS-type" evidence="3">
    <location>
        <begin position="212"/>
        <end position="310"/>
    </location>
</feature>
<comment type="caution">
    <text evidence="4">The sequence shown here is derived from an EMBL/GenBank/DDBJ whole genome shotgun (WGS) entry which is preliminary data.</text>
</comment>
<dbReference type="InterPro" id="IPR018060">
    <property type="entry name" value="HTH_AraC"/>
</dbReference>
<dbReference type="InterPro" id="IPR029062">
    <property type="entry name" value="Class_I_gatase-like"/>
</dbReference>
<keyword evidence="5" id="KW-1185">Reference proteome</keyword>
<sequence>MHTVAVVVVPPVLTFDVTIPQMVLGAAEAGGGPAYGVELCALEPGRPLETVGGLDVVAPHGLDAVERADSVIVVGSGGRAGIERDVLDAARGALAAGKRVAAICTGAFVLAEAGLLDGRRATTHWGLAADLARRFPAVEVVPDVLYVEDGPVLTAAGAAAGIEMCLHLVRADHGAAVAAAAARLTVAAPPRPAGQAQVLAAPVPPEPDASLAATRAWALERLDAPLTLADLAAHARVSTRTLTRRFQAETGSSPLQWLLHQRIGRARELLETTALPMDQVAHRSGLGGADSLRWHLVRRVGLTPSAYRAAYGRAKTPSAS</sequence>
<dbReference type="Proteomes" id="UP001597063">
    <property type="component" value="Unassembled WGS sequence"/>
</dbReference>
<gene>
    <name evidence="4" type="ORF">ACFQZM_30645</name>
</gene>
<name>A0ABW2XST9_9ACTN</name>
<keyword evidence="1" id="KW-0805">Transcription regulation</keyword>
<dbReference type="PANTHER" id="PTHR43130">
    <property type="entry name" value="ARAC-FAMILY TRANSCRIPTIONAL REGULATOR"/>
    <property type="match status" value="1"/>
</dbReference>
<evidence type="ECO:0000256" key="2">
    <source>
        <dbReference type="ARBA" id="ARBA00023163"/>
    </source>
</evidence>
<evidence type="ECO:0000313" key="5">
    <source>
        <dbReference type="Proteomes" id="UP001597063"/>
    </source>
</evidence>
<dbReference type="PROSITE" id="PS01124">
    <property type="entry name" value="HTH_ARAC_FAMILY_2"/>
    <property type="match status" value="1"/>
</dbReference>
<dbReference type="CDD" id="cd03137">
    <property type="entry name" value="GATase1_AraC_1"/>
    <property type="match status" value="1"/>
</dbReference>